<reference evidence="1" key="1">
    <citation type="journal article" date="2002" name="J. Bacteriol.">
        <title>Comparative sequence analysis of the symbiosis island of Mesorhizobium loti strain R7A.</title>
        <authorList>
            <person name="Sullivan J.T."/>
            <person name="Trzebiatowski J.R."/>
            <person name="Cruickshank R.W."/>
            <person name="Gouzy J."/>
            <person name="Brown S.D."/>
            <person name="Elliot R.M."/>
            <person name="Fleetwood D.J."/>
            <person name="McCallum N.G."/>
            <person name="Rossbach U."/>
            <person name="Stuart G.S."/>
            <person name="Weaver J.E."/>
            <person name="Webby R.J."/>
            <person name="de Bruijn F.J."/>
            <person name="Ronson C.W."/>
        </authorList>
    </citation>
    <scope>NUCLEOTIDE SEQUENCE</scope>
    <source>
        <strain evidence="1">R7A</strain>
    </source>
</reference>
<accession>Q8KGP1</accession>
<protein>
    <submittedName>
        <fullName evidence="1">Uncharacterized protein</fullName>
    </submittedName>
</protein>
<organism evidence="1">
    <name type="scientific">Rhizobium loti</name>
    <name type="common">Mesorhizobium loti</name>
    <dbReference type="NCBI Taxonomy" id="381"/>
    <lineage>
        <taxon>Bacteria</taxon>
        <taxon>Pseudomonadati</taxon>
        <taxon>Pseudomonadota</taxon>
        <taxon>Alphaproteobacteria</taxon>
        <taxon>Hyphomicrobiales</taxon>
        <taxon>Phyllobacteriaceae</taxon>
        <taxon>Mesorhizobium</taxon>
    </lineage>
</organism>
<dbReference type="EMBL" id="AL672114">
    <property type="protein sequence ID" value="CAD31289.1"/>
    <property type="molecule type" value="Genomic_DNA"/>
</dbReference>
<proteinExistence type="predicted"/>
<gene>
    <name evidence="1" type="primary">msi257</name>
</gene>
<sequence>MSECGRKGVPLRKWRGYRKKSEDLFVTCQKRASNDELRHADRTWRIECCDGLGDLFWATLMRIP</sequence>
<evidence type="ECO:0000313" key="1">
    <source>
        <dbReference type="EMBL" id="CAD31289.1"/>
    </source>
</evidence>
<dbReference type="AlphaFoldDB" id="Q8KGP1"/>
<name>Q8KGP1_RHILI</name>